<dbReference type="KEGG" id="sli:Slin_3265"/>
<dbReference type="GO" id="GO:0016020">
    <property type="term" value="C:membrane"/>
    <property type="evidence" value="ECO:0007669"/>
    <property type="project" value="UniProtKB-SubCell"/>
</dbReference>
<organism evidence="6 7">
    <name type="scientific">Spirosoma linguale (strain ATCC 33905 / DSM 74 / LMG 10896 / Claus 1)</name>
    <dbReference type="NCBI Taxonomy" id="504472"/>
    <lineage>
        <taxon>Bacteria</taxon>
        <taxon>Pseudomonadati</taxon>
        <taxon>Bacteroidota</taxon>
        <taxon>Cytophagia</taxon>
        <taxon>Cytophagales</taxon>
        <taxon>Cytophagaceae</taxon>
        <taxon>Spirosoma</taxon>
    </lineage>
</organism>
<comment type="subcellular location">
    <subcellularLocation>
        <location evidence="1">Membrane</location>
        <topology evidence="1">Multi-pass membrane protein</topology>
    </subcellularLocation>
</comment>
<sequence length="127" mass="14116">MNTLPIRKSTKKDRIIYWTATLLIVLFDSVGALGFNTPLAIEGTRHLGFPDYFRVELSLGKILGGILLVLPMIPARIKEWAYVGFGISMISAIIANLVVDGPAQASLPFVCLIVLIVSYVYYHRIHK</sequence>
<feature type="transmembrane region" description="Helical" evidence="5">
    <location>
        <begin position="80"/>
        <end position="99"/>
    </location>
</feature>
<evidence type="ECO:0000256" key="5">
    <source>
        <dbReference type="SAM" id="Phobius"/>
    </source>
</evidence>
<name>D2QN87_SPILD</name>
<evidence type="ECO:0000256" key="1">
    <source>
        <dbReference type="ARBA" id="ARBA00004141"/>
    </source>
</evidence>
<feature type="transmembrane region" description="Helical" evidence="5">
    <location>
        <begin position="55"/>
        <end position="73"/>
    </location>
</feature>
<dbReference type="RefSeq" id="WP_012927799.1">
    <property type="nucleotide sequence ID" value="NC_013730.1"/>
</dbReference>
<protein>
    <recommendedName>
        <fullName evidence="8">DoxX family protein</fullName>
    </recommendedName>
</protein>
<keyword evidence="7" id="KW-1185">Reference proteome</keyword>
<proteinExistence type="predicted"/>
<keyword evidence="4 5" id="KW-0472">Membrane</keyword>
<keyword evidence="2 5" id="KW-0812">Transmembrane</keyword>
<reference evidence="6 7" key="1">
    <citation type="journal article" date="2010" name="Stand. Genomic Sci.">
        <title>Complete genome sequence of Spirosoma linguale type strain (1).</title>
        <authorList>
            <person name="Lail K."/>
            <person name="Sikorski J."/>
            <person name="Saunders E."/>
            <person name="Lapidus A."/>
            <person name="Glavina Del Rio T."/>
            <person name="Copeland A."/>
            <person name="Tice H."/>
            <person name="Cheng J.-F."/>
            <person name="Lucas S."/>
            <person name="Nolan M."/>
            <person name="Bruce D."/>
            <person name="Goodwin L."/>
            <person name="Pitluck S."/>
            <person name="Ivanova N."/>
            <person name="Mavromatis K."/>
            <person name="Ovchinnikova G."/>
            <person name="Pati A."/>
            <person name="Chen A."/>
            <person name="Palaniappan K."/>
            <person name="Land M."/>
            <person name="Hauser L."/>
            <person name="Chang Y.-J."/>
            <person name="Jeffries C.D."/>
            <person name="Chain P."/>
            <person name="Brettin T."/>
            <person name="Detter J.C."/>
            <person name="Schuetze A."/>
            <person name="Rohde M."/>
            <person name="Tindall B.J."/>
            <person name="Goeker M."/>
            <person name="Bristow J."/>
            <person name="Eisen J.A."/>
            <person name="Markowitz V."/>
            <person name="Hugenholtz P."/>
            <person name="Kyrpides N.C."/>
            <person name="Klenk H.-P."/>
            <person name="Chen F."/>
        </authorList>
    </citation>
    <scope>NUCLEOTIDE SEQUENCE [LARGE SCALE GENOMIC DNA]</scope>
    <source>
        <strain evidence="7">ATCC 33905 / DSM 74 / LMG 10896 / Claus 1</strain>
    </source>
</reference>
<dbReference type="Pfam" id="PF13564">
    <property type="entry name" value="DoxX_2"/>
    <property type="match status" value="1"/>
</dbReference>
<feature type="transmembrane region" description="Helical" evidence="5">
    <location>
        <begin position="15"/>
        <end position="35"/>
    </location>
</feature>
<evidence type="ECO:0000256" key="4">
    <source>
        <dbReference type="ARBA" id="ARBA00023136"/>
    </source>
</evidence>
<dbReference type="InterPro" id="IPR032808">
    <property type="entry name" value="DoxX"/>
</dbReference>
<accession>D2QN87</accession>
<keyword evidence="3 5" id="KW-1133">Transmembrane helix</keyword>
<dbReference type="STRING" id="504472.Slin_3265"/>
<gene>
    <name evidence="6" type="ordered locus">Slin_3265</name>
</gene>
<evidence type="ECO:0008006" key="8">
    <source>
        <dbReference type="Google" id="ProtNLM"/>
    </source>
</evidence>
<dbReference type="EMBL" id="CP001769">
    <property type="protein sequence ID" value="ADB39276.1"/>
    <property type="molecule type" value="Genomic_DNA"/>
</dbReference>
<evidence type="ECO:0000313" key="7">
    <source>
        <dbReference type="Proteomes" id="UP000002028"/>
    </source>
</evidence>
<dbReference type="Proteomes" id="UP000002028">
    <property type="component" value="Chromosome"/>
</dbReference>
<dbReference type="HOGENOM" id="CLU_142057_0_0_10"/>
<evidence type="ECO:0000256" key="2">
    <source>
        <dbReference type="ARBA" id="ARBA00022692"/>
    </source>
</evidence>
<dbReference type="AlphaFoldDB" id="D2QN87"/>
<dbReference type="eggNOG" id="ENOG5031TV8">
    <property type="taxonomic scope" value="Bacteria"/>
</dbReference>
<feature type="transmembrane region" description="Helical" evidence="5">
    <location>
        <begin position="105"/>
        <end position="122"/>
    </location>
</feature>
<evidence type="ECO:0000313" key="6">
    <source>
        <dbReference type="EMBL" id="ADB39276.1"/>
    </source>
</evidence>
<evidence type="ECO:0000256" key="3">
    <source>
        <dbReference type="ARBA" id="ARBA00022989"/>
    </source>
</evidence>